<reference evidence="3" key="1">
    <citation type="submission" date="2016-11" db="EMBL/GenBank/DDBJ databases">
        <authorList>
            <person name="Varghese N."/>
            <person name="Submissions S."/>
        </authorList>
    </citation>
    <scope>NUCLEOTIDE SEQUENCE [LARGE SCALE GENOMIC DNA]</scope>
    <source>
        <strain evidence="3">DSM 27370</strain>
    </source>
</reference>
<protein>
    <submittedName>
        <fullName evidence="2">Uncharacterized protein</fullName>
    </submittedName>
</protein>
<dbReference type="EMBL" id="FQUC01000003">
    <property type="protein sequence ID" value="SHE99593.1"/>
    <property type="molecule type" value="Genomic_DNA"/>
</dbReference>
<dbReference type="Proteomes" id="UP000184480">
    <property type="component" value="Unassembled WGS sequence"/>
</dbReference>
<dbReference type="RefSeq" id="WP_157257501.1">
    <property type="nucleotide sequence ID" value="NZ_BBXL01000003.1"/>
</dbReference>
<feature type="transmembrane region" description="Helical" evidence="1">
    <location>
        <begin position="6"/>
        <end position="26"/>
    </location>
</feature>
<name>A0A1M4Y203_9BACT</name>
<gene>
    <name evidence="2" type="ORF">SAMN05444362_10346</name>
</gene>
<dbReference type="AlphaFoldDB" id="A0A1M4Y203"/>
<keyword evidence="1" id="KW-0472">Membrane</keyword>
<evidence type="ECO:0000313" key="3">
    <source>
        <dbReference type="Proteomes" id="UP000184480"/>
    </source>
</evidence>
<evidence type="ECO:0000313" key="2">
    <source>
        <dbReference type="EMBL" id="SHE99593.1"/>
    </source>
</evidence>
<keyword evidence="3" id="KW-1185">Reference proteome</keyword>
<keyword evidence="1" id="KW-0812">Transmembrane</keyword>
<accession>A0A1M4Y203</accession>
<proteinExistence type="predicted"/>
<evidence type="ECO:0000256" key="1">
    <source>
        <dbReference type="SAM" id="Phobius"/>
    </source>
</evidence>
<sequence length="45" mass="5121">MHLYPLLYFLAGLAAVAVAIVGIHLYETNRMKKKAIKKKKILHTN</sequence>
<keyword evidence="1" id="KW-1133">Transmembrane helix</keyword>
<organism evidence="2 3">
    <name type="scientific">Dysgonomonas macrotermitis</name>
    <dbReference type="NCBI Taxonomy" id="1346286"/>
    <lineage>
        <taxon>Bacteria</taxon>
        <taxon>Pseudomonadati</taxon>
        <taxon>Bacteroidota</taxon>
        <taxon>Bacteroidia</taxon>
        <taxon>Bacteroidales</taxon>
        <taxon>Dysgonomonadaceae</taxon>
        <taxon>Dysgonomonas</taxon>
    </lineage>
</organism>